<sequence length="131" mass="14145">MQYEQSEAVGGRSWSIRHEAMVNITGKVARAVSRSVSGAVLGTVLAVFSVQAQPVSSTPSVFDAGNTAESASLCQLEWHNTISLQDDVLSMDLGKETFQVKATGQLYFGIHKVKLNEAQMGHWPTTMRSCG</sequence>
<organism evidence="1 2">
    <name type="scientific">Photobacterium aphoticum</name>
    <dbReference type="NCBI Taxonomy" id="754436"/>
    <lineage>
        <taxon>Bacteria</taxon>
        <taxon>Pseudomonadati</taxon>
        <taxon>Pseudomonadota</taxon>
        <taxon>Gammaproteobacteria</taxon>
        <taxon>Vibrionales</taxon>
        <taxon>Vibrionaceae</taxon>
        <taxon>Photobacterium</taxon>
    </lineage>
</organism>
<accession>A0A090R0L4</accession>
<evidence type="ECO:0000313" key="1">
    <source>
        <dbReference type="EMBL" id="GAL08975.1"/>
    </source>
</evidence>
<dbReference type="Proteomes" id="UP000029227">
    <property type="component" value="Unassembled WGS sequence"/>
</dbReference>
<dbReference type="STRING" id="754436.JCM19237_11"/>
<comment type="caution">
    <text evidence="1">The sequence shown here is derived from an EMBL/GenBank/DDBJ whole genome shotgun (WGS) entry which is preliminary data.</text>
</comment>
<reference evidence="1 2" key="1">
    <citation type="journal article" date="2014" name="Genome Announc.">
        <title>Draft Genome Sequences of Two Vibrionaceae Species, Vibrio ponticus C121 and Photobacterium aphoticum C119, Isolated as Coral Reef Microbiota.</title>
        <authorList>
            <person name="Al-saari N."/>
            <person name="Meirelles P.M."/>
            <person name="Mino S."/>
            <person name="Suda W."/>
            <person name="Oshima K."/>
            <person name="Hattori M."/>
            <person name="Ohkuma M."/>
            <person name="Thompson F.L."/>
            <person name="Gomez-Gil B."/>
            <person name="Sawabe T."/>
            <person name="Sawabe T."/>
        </authorList>
    </citation>
    <scope>NUCLEOTIDE SEQUENCE [LARGE SCALE GENOMIC DNA]</scope>
    <source>
        <strain evidence="1 2">JCM 19237</strain>
    </source>
</reference>
<name>A0A090R0L4_9GAMM</name>
<protein>
    <submittedName>
        <fullName evidence="1">Uncharacterized protein</fullName>
    </submittedName>
</protein>
<proteinExistence type="predicted"/>
<evidence type="ECO:0000313" key="2">
    <source>
        <dbReference type="Proteomes" id="UP000029227"/>
    </source>
</evidence>
<dbReference type="EMBL" id="BBMN01000039">
    <property type="protein sequence ID" value="GAL08975.1"/>
    <property type="molecule type" value="Genomic_DNA"/>
</dbReference>
<gene>
    <name evidence="1" type="ORF">JCM19237_11</name>
</gene>
<dbReference type="AlphaFoldDB" id="A0A090R0L4"/>